<dbReference type="HOGENOM" id="CLU_2791362_0_0_9"/>
<name>G2SY59_ROSHA</name>
<accession>G2SY59</accession>
<sequence length="68" mass="7581">MKCLDGNLFYTYYTSLPVRGAWIEIDVELAQTDAKYASLPVRGAWIEILIIETILSPIFVAPCEGSVD</sequence>
<protein>
    <submittedName>
        <fullName evidence="1">Uncharacterized protein</fullName>
    </submittedName>
</protein>
<evidence type="ECO:0000313" key="1">
    <source>
        <dbReference type="EMBL" id="AEN97647.1"/>
    </source>
</evidence>
<evidence type="ECO:0000313" key="2">
    <source>
        <dbReference type="Proteomes" id="UP000008178"/>
    </source>
</evidence>
<dbReference type="EMBL" id="CP003040">
    <property type="protein sequence ID" value="AEN97647.1"/>
    <property type="molecule type" value="Genomic_DNA"/>
</dbReference>
<dbReference type="Proteomes" id="UP000008178">
    <property type="component" value="Chromosome"/>
</dbReference>
<organism evidence="1 2">
    <name type="scientific">Roseburia hominis (strain DSM 16839 / JCM 17582 / NCIMB 14029 / A2-183)</name>
    <dbReference type="NCBI Taxonomy" id="585394"/>
    <lineage>
        <taxon>Bacteria</taxon>
        <taxon>Bacillati</taxon>
        <taxon>Bacillota</taxon>
        <taxon>Clostridia</taxon>
        <taxon>Lachnospirales</taxon>
        <taxon>Lachnospiraceae</taxon>
        <taxon>Roseburia</taxon>
    </lineage>
</organism>
<dbReference type="AlphaFoldDB" id="G2SY59"/>
<reference evidence="1 2" key="1">
    <citation type="journal article" date="2015" name="Genome Announc.">
        <title>Complete genome sequence of the human gut symbiont Roseburia hominis.</title>
        <authorList>
            <person name="Travis A.J."/>
            <person name="Kelly D."/>
            <person name="Flint H.J."/>
            <person name="Aminov R.I."/>
        </authorList>
    </citation>
    <scope>NUCLEOTIDE SEQUENCE [LARGE SCALE GENOMIC DNA]</scope>
    <source>
        <strain evidence="2">DSM 16839 / JCM 17582 / NCIMB 14029 / A2-183</strain>
    </source>
</reference>
<gene>
    <name evidence="1" type="ordered locus">RHOM_12695</name>
</gene>
<dbReference type="KEGG" id="rho:RHOM_12695"/>
<keyword evidence="2" id="KW-1185">Reference proteome</keyword>
<proteinExistence type="predicted"/>